<dbReference type="Proteomes" id="UP001589692">
    <property type="component" value="Unassembled WGS sequence"/>
</dbReference>
<proteinExistence type="predicted"/>
<organism evidence="1 2">
    <name type="scientific">Rhizobium puerariae</name>
    <dbReference type="NCBI Taxonomy" id="1585791"/>
    <lineage>
        <taxon>Bacteria</taxon>
        <taxon>Pseudomonadati</taxon>
        <taxon>Pseudomonadota</taxon>
        <taxon>Alphaproteobacteria</taxon>
        <taxon>Hyphomicrobiales</taxon>
        <taxon>Rhizobiaceae</taxon>
        <taxon>Rhizobium/Agrobacterium group</taxon>
        <taxon>Rhizobium</taxon>
    </lineage>
</organism>
<protein>
    <recommendedName>
        <fullName evidence="3">DUF1127 domain-containing protein</fullName>
    </recommendedName>
</protein>
<evidence type="ECO:0000313" key="2">
    <source>
        <dbReference type="Proteomes" id="UP001589692"/>
    </source>
</evidence>
<name>A0ABV6AD68_9HYPH</name>
<sequence>MTMITYQVGDRSRFRPSPFAPLFNPARSAVLKLRDGWRRRQTERMLESLPAEIRKDIGWPTTNAPAGRK</sequence>
<reference evidence="1 2" key="1">
    <citation type="submission" date="2024-09" db="EMBL/GenBank/DDBJ databases">
        <authorList>
            <person name="Sun Q."/>
            <person name="Mori K."/>
        </authorList>
    </citation>
    <scope>NUCLEOTIDE SEQUENCE [LARGE SCALE GENOMIC DNA]</scope>
    <source>
        <strain evidence="1 2">TBRC 4938</strain>
    </source>
</reference>
<keyword evidence="2" id="KW-1185">Reference proteome</keyword>
<dbReference type="EMBL" id="JBHMAA010000001">
    <property type="protein sequence ID" value="MFB9947290.1"/>
    <property type="molecule type" value="Genomic_DNA"/>
</dbReference>
<evidence type="ECO:0000313" key="1">
    <source>
        <dbReference type="EMBL" id="MFB9947290.1"/>
    </source>
</evidence>
<comment type="caution">
    <text evidence="1">The sequence shown here is derived from an EMBL/GenBank/DDBJ whole genome shotgun (WGS) entry which is preliminary data.</text>
</comment>
<accession>A0ABV6AD68</accession>
<evidence type="ECO:0008006" key="3">
    <source>
        <dbReference type="Google" id="ProtNLM"/>
    </source>
</evidence>
<gene>
    <name evidence="1" type="ORF">ACFFP0_00445</name>
</gene>
<dbReference type="RefSeq" id="WP_377254430.1">
    <property type="nucleotide sequence ID" value="NZ_JBHMAA010000001.1"/>
</dbReference>